<reference evidence="1" key="1">
    <citation type="submission" date="2020-07" db="EMBL/GenBank/DDBJ databases">
        <title>Multicomponent nature underlies the extraordinary mechanical properties of spider dragline silk.</title>
        <authorList>
            <person name="Kono N."/>
            <person name="Nakamura H."/>
            <person name="Mori M."/>
            <person name="Yoshida Y."/>
            <person name="Ohtoshi R."/>
            <person name="Malay A.D."/>
            <person name="Moran D.A.P."/>
            <person name="Tomita M."/>
            <person name="Numata K."/>
            <person name="Arakawa K."/>
        </authorList>
    </citation>
    <scope>NUCLEOTIDE SEQUENCE</scope>
</reference>
<gene>
    <name evidence="1" type="primary">TBC1D25</name>
    <name evidence="1" type="ORF">TNCT_289201</name>
</gene>
<comment type="caution">
    <text evidence="1">The sequence shown here is derived from an EMBL/GenBank/DDBJ whole genome shotgun (WGS) entry which is preliminary data.</text>
</comment>
<accession>A0A8X6M4G4</accession>
<dbReference type="Proteomes" id="UP000887116">
    <property type="component" value="Unassembled WGS sequence"/>
</dbReference>
<dbReference type="AlphaFoldDB" id="A0A8X6M4G4"/>
<evidence type="ECO:0000313" key="1">
    <source>
        <dbReference type="EMBL" id="GFR32890.1"/>
    </source>
</evidence>
<evidence type="ECO:0000313" key="2">
    <source>
        <dbReference type="Proteomes" id="UP000887116"/>
    </source>
</evidence>
<proteinExistence type="predicted"/>
<keyword evidence="2" id="KW-1185">Reference proteome</keyword>
<organism evidence="1 2">
    <name type="scientific">Trichonephila clavata</name>
    <name type="common">Joro spider</name>
    <name type="synonym">Nephila clavata</name>
    <dbReference type="NCBI Taxonomy" id="2740835"/>
    <lineage>
        <taxon>Eukaryota</taxon>
        <taxon>Metazoa</taxon>
        <taxon>Ecdysozoa</taxon>
        <taxon>Arthropoda</taxon>
        <taxon>Chelicerata</taxon>
        <taxon>Arachnida</taxon>
        <taxon>Araneae</taxon>
        <taxon>Araneomorphae</taxon>
        <taxon>Entelegynae</taxon>
        <taxon>Araneoidea</taxon>
        <taxon>Nephilidae</taxon>
        <taxon>Trichonephila</taxon>
    </lineage>
</organism>
<protein>
    <submittedName>
        <fullName evidence="1">TBC1 domain family member 25</fullName>
    </submittedName>
</protein>
<name>A0A8X6M4G4_TRICU</name>
<dbReference type="OrthoDB" id="10264062at2759"/>
<dbReference type="EMBL" id="BMAO01029598">
    <property type="protein sequence ID" value="GFR32890.1"/>
    <property type="molecule type" value="Genomic_DNA"/>
</dbReference>
<dbReference type="InterPro" id="IPR035969">
    <property type="entry name" value="Rab-GAP_TBC_sf"/>
</dbReference>
<dbReference type="SUPFAM" id="SSF47923">
    <property type="entry name" value="Ypt/Rab-GAP domain of gyp1p"/>
    <property type="match status" value="1"/>
</dbReference>
<sequence>MSRMKVDHLQGHVGAKAKVTCQMTILKRHPLWQTMTPMNRITYMTPIQMTMAYRTQWLVANMKKLRRTFERKKEMLPPPHQLGDGNPFLLFLCLAMFRCQRDNILNERLRGDDVSIHLDKMARAHDLSTVLPIAREFVLPNTSIWGGTSKIRLK</sequence>